<dbReference type="EMBL" id="JBHSAY010000004">
    <property type="protein sequence ID" value="MFC4130006.1"/>
    <property type="molecule type" value="Genomic_DNA"/>
</dbReference>
<sequence length="88" mass="9730">MSYVRWSSPGRPHDYDSAVYIYDTDDGVVCFSCVRYPADEAGDYPSHVEATPGRMIEHVRAHIAAGDAVPDFVIPGLADAERRWSTPS</sequence>
<proteinExistence type="predicted"/>
<keyword evidence="2" id="KW-1185">Reference proteome</keyword>
<dbReference type="RefSeq" id="WP_253755671.1">
    <property type="nucleotide sequence ID" value="NZ_JAMZDZ010000001.1"/>
</dbReference>
<reference evidence="2" key="1">
    <citation type="journal article" date="2019" name="Int. J. Syst. Evol. Microbiol.">
        <title>The Global Catalogue of Microorganisms (GCM) 10K type strain sequencing project: providing services to taxonomists for standard genome sequencing and annotation.</title>
        <authorList>
            <consortium name="The Broad Institute Genomics Platform"/>
            <consortium name="The Broad Institute Genome Sequencing Center for Infectious Disease"/>
            <person name="Wu L."/>
            <person name="Ma J."/>
        </authorList>
    </citation>
    <scope>NUCLEOTIDE SEQUENCE [LARGE SCALE GENOMIC DNA]</scope>
    <source>
        <strain evidence="2">CGMCC 4.7289</strain>
    </source>
</reference>
<gene>
    <name evidence="1" type="ORF">ACFOZ4_05245</name>
</gene>
<evidence type="ECO:0000313" key="2">
    <source>
        <dbReference type="Proteomes" id="UP001595816"/>
    </source>
</evidence>
<name>A0ABV8LGI0_9ACTN</name>
<evidence type="ECO:0000313" key="1">
    <source>
        <dbReference type="EMBL" id="MFC4130006.1"/>
    </source>
</evidence>
<dbReference type="Proteomes" id="UP001595816">
    <property type="component" value="Unassembled WGS sequence"/>
</dbReference>
<comment type="caution">
    <text evidence="1">The sequence shown here is derived from an EMBL/GenBank/DDBJ whole genome shotgun (WGS) entry which is preliminary data.</text>
</comment>
<protein>
    <submittedName>
        <fullName evidence="1">Uncharacterized protein</fullName>
    </submittedName>
</protein>
<accession>A0ABV8LGI0</accession>
<organism evidence="1 2">
    <name type="scientific">Hamadaea flava</name>
    <dbReference type="NCBI Taxonomy" id="1742688"/>
    <lineage>
        <taxon>Bacteria</taxon>
        <taxon>Bacillati</taxon>
        <taxon>Actinomycetota</taxon>
        <taxon>Actinomycetes</taxon>
        <taxon>Micromonosporales</taxon>
        <taxon>Micromonosporaceae</taxon>
        <taxon>Hamadaea</taxon>
    </lineage>
</organism>